<dbReference type="STRING" id="247490.KSU1_D0186"/>
<feature type="binding site" evidence="2">
    <location>
        <begin position="201"/>
        <end position="204"/>
    </location>
    <ligand>
        <name>substrate</name>
    </ligand>
</feature>
<evidence type="ECO:0000256" key="1">
    <source>
        <dbReference type="PIRSR" id="PIRSR600246-1"/>
    </source>
</evidence>
<dbReference type="PANTHER" id="PTHR10188">
    <property type="entry name" value="L-ASPARAGINASE"/>
    <property type="match status" value="1"/>
</dbReference>
<proteinExistence type="predicted"/>
<feature type="binding site" evidence="2">
    <location>
        <begin position="222"/>
        <end position="225"/>
    </location>
    <ligand>
        <name>substrate</name>
    </ligand>
</feature>
<dbReference type="AlphaFoldDB" id="I3IP50"/>
<evidence type="ECO:0000313" key="5">
    <source>
        <dbReference type="Proteomes" id="UP000002985"/>
    </source>
</evidence>
<dbReference type="InterPro" id="IPR000246">
    <property type="entry name" value="Peptidase_T2"/>
</dbReference>
<name>I3IP50_9BACT</name>
<dbReference type="eggNOG" id="COG1446">
    <property type="taxonomic scope" value="Bacteria"/>
</dbReference>
<comment type="caution">
    <text evidence="4">The sequence shown here is derived from an EMBL/GenBank/DDBJ whole genome shotgun (WGS) entry which is preliminary data.</text>
</comment>
<dbReference type="Pfam" id="PF01112">
    <property type="entry name" value="Asparaginase_2"/>
    <property type="match status" value="1"/>
</dbReference>
<reference evidence="4 5" key="1">
    <citation type="journal article" date="2012" name="FEBS Lett.">
        <title>Anammox organism KSU-1 expresses a NirK-type copper-containing nitrite reductase instead of a NirS-type with cytochrome cd1.</title>
        <authorList>
            <person name="Hira D."/>
            <person name="Toh H."/>
            <person name="Migita C.T."/>
            <person name="Okubo H."/>
            <person name="Nishiyama T."/>
            <person name="Hattori M."/>
            <person name="Furukawa K."/>
            <person name="Fujii T."/>
        </authorList>
    </citation>
    <scope>NUCLEOTIDE SEQUENCE [LARGE SCALE GENOMIC DNA]</scope>
</reference>
<feature type="site" description="Cleavage; by autolysis" evidence="3">
    <location>
        <begin position="172"/>
        <end position="173"/>
    </location>
</feature>
<dbReference type="EMBL" id="BAFH01000004">
    <property type="protein sequence ID" value="GAB63495.1"/>
    <property type="molecule type" value="Genomic_DNA"/>
</dbReference>
<dbReference type="CDD" id="cd14949">
    <property type="entry name" value="Asparaginase_2_like_3"/>
    <property type="match status" value="1"/>
</dbReference>
<accession>I3IP50</accession>
<dbReference type="InterPro" id="IPR029055">
    <property type="entry name" value="Ntn_hydrolases_N"/>
</dbReference>
<gene>
    <name evidence="4" type="ORF">KSU1_D0186</name>
</gene>
<dbReference type="PANTHER" id="PTHR10188:SF6">
    <property type="entry name" value="N(4)-(BETA-N-ACETYLGLUCOSAMINYL)-L-ASPARAGINASE"/>
    <property type="match status" value="1"/>
</dbReference>
<evidence type="ECO:0000256" key="3">
    <source>
        <dbReference type="PIRSR" id="PIRSR600246-3"/>
    </source>
</evidence>
<protein>
    <submittedName>
        <fullName evidence="4">Peptidase</fullName>
    </submittedName>
</protein>
<dbReference type="OrthoDB" id="9780217at2"/>
<evidence type="ECO:0000313" key="4">
    <source>
        <dbReference type="EMBL" id="GAB63495.1"/>
    </source>
</evidence>
<organism evidence="4 5">
    <name type="scientific">Candidatus Jettenia caeni</name>
    <dbReference type="NCBI Taxonomy" id="247490"/>
    <lineage>
        <taxon>Bacteria</taxon>
        <taxon>Pseudomonadati</taxon>
        <taxon>Planctomycetota</taxon>
        <taxon>Candidatus Brocadiia</taxon>
        <taxon>Candidatus Brocadiales</taxon>
        <taxon>Candidatus Brocadiaceae</taxon>
        <taxon>Candidatus Jettenia</taxon>
    </lineage>
</organism>
<sequence length="302" mass="32613">MGIMNKRYQSNARPPILLVHGGAGSYKDNPKMLERKNNSIAEIISEVWPVLLQGESSVKTVCRVVELLEACPDFNAGLGSVIQSDGMARLSASLMDGNKQKFSGVLLATHIIHPSKLAYALQDRDQTVVGPLGVQLLARELGIPPQNPVTPAQATQWISYLEKQKRPSDEHGTVGAVALDQHGCLAAATSTGGSGTNIPERVSDSATVAGNYASKFAAISCTGIGEQIMNDGVAVKLETRVRDGRSVIEASDIMYEEANNRQYRYGWIGVDHKGNWVMYCTTEDMSCGVMSQDMGNKMIFHG</sequence>
<keyword evidence="5" id="KW-1185">Reference proteome</keyword>
<dbReference type="GO" id="GO:0016811">
    <property type="term" value="F:hydrolase activity, acting on carbon-nitrogen (but not peptide) bonds, in linear amides"/>
    <property type="evidence" value="ECO:0007669"/>
    <property type="project" value="UniProtKB-ARBA"/>
</dbReference>
<dbReference type="SUPFAM" id="SSF56235">
    <property type="entry name" value="N-terminal nucleophile aminohydrolases (Ntn hydrolases)"/>
    <property type="match status" value="1"/>
</dbReference>
<feature type="active site" description="Nucleophile" evidence="1">
    <location>
        <position position="173"/>
    </location>
</feature>
<evidence type="ECO:0000256" key="2">
    <source>
        <dbReference type="PIRSR" id="PIRSR600246-2"/>
    </source>
</evidence>
<dbReference type="Proteomes" id="UP000002985">
    <property type="component" value="Unassembled WGS sequence"/>
</dbReference>
<dbReference type="Gene3D" id="3.60.20.30">
    <property type="entry name" value="(Glycosyl)asparaginase"/>
    <property type="match status" value="1"/>
</dbReference>